<dbReference type="Gene3D" id="3.40.50.150">
    <property type="entry name" value="Vaccinia Virus protein VP39"/>
    <property type="match status" value="1"/>
</dbReference>
<accession>A0AAJ0BBR9</accession>
<organism evidence="3 4">
    <name type="scientific">Echria macrotheca</name>
    <dbReference type="NCBI Taxonomy" id="438768"/>
    <lineage>
        <taxon>Eukaryota</taxon>
        <taxon>Fungi</taxon>
        <taxon>Dikarya</taxon>
        <taxon>Ascomycota</taxon>
        <taxon>Pezizomycotina</taxon>
        <taxon>Sordariomycetes</taxon>
        <taxon>Sordariomycetidae</taxon>
        <taxon>Sordariales</taxon>
        <taxon>Schizotheciaceae</taxon>
        <taxon>Echria</taxon>
    </lineage>
</organism>
<evidence type="ECO:0000256" key="1">
    <source>
        <dbReference type="ARBA" id="ARBA00038158"/>
    </source>
</evidence>
<evidence type="ECO:0000256" key="2">
    <source>
        <dbReference type="SAM" id="MobiDB-lite"/>
    </source>
</evidence>
<dbReference type="Pfam" id="PF13489">
    <property type="entry name" value="Methyltransf_23"/>
    <property type="match status" value="1"/>
</dbReference>
<gene>
    <name evidence="3" type="ORF">QBC47DRAFT_403532</name>
</gene>
<reference evidence="3" key="1">
    <citation type="submission" date="2023-06" db="EMBL/GenBank/DDBJ databases">
        <title>Genome-scale phylogeny and comparative genomics of the fungal order Sordariales.</title>
        <authorList>
            <consortium name="Lawrence Berkeley National Laboratory"/>
            <person name="Hensen N."/>
            <person name="Bonometti L."/>
            <person name="Westerberg I."/>
            <person name="Brannstrom I.O."/>
            <person name="Guillou S."/>
            <person name="Cros-Aarteil S."/>
            <person name="Calhoun S."/>
            <person name="Haridas S."/>
            <person name="Kuo A."/>
            <person name="Mondo S."/>
            <person name="Pangilinan J."/>
            <person name="Riley R."/>
            <person name="Labutti K."/>
            <person name="Andreopoulos B."/>
            <person name="Lipzen A."/>
            <person name="Chen C."/>
            <person name="Yanf M."/>
            <person name="Daum C."/>
            <person name="Ng V."/>
            <person name="Clum A."/>
            <person name="Steindorff A."/>
            <person name="Ohm R."/>
            <person name="Martin F."/>
            <person name="Silar P."/>
            <person name="Natvig D."/>
            <person name="Lalanne C."/>
            <person name="Gautier V."/>
            <person name="Ament-Velasquez S.L."/>
            <person name="Kruys A."/>
            <person name="Hutchinson M.I."/>
            <person name="Powell A.J."/>
            <person name="Barry K."/>
            <person name="Miller A.N."/>
            <person name="Grigoriev I.V."/>
            <person name="Debuchy R."/>
            <person name="Gladieux P."/>
            <person name="Thoren M.H."/>
            <person name="Johannesson H."/>
        </authorList>
    </citation>
    <scope>NUCLEOTIDE SEQUENCE</scope>
    <source>
        <strain evidence="3">PSN4</strain>
    </source>
</reference>
<comment type="similarity">
    <text evidence="1">Belongs to the methyltransferase superfamily. LaeA methyltransferase family.</text>
</comment>
<dbReference type="SUPFAM" id="SSF53335">
    <property type="entry name" value="S-adenosyl-L-methionine-dependent methyltransferases"/>
    <property type="match status" value="1"/>
</dbReference>
<dbReference type="PANTHER" id="PTHR43591">
    <property type="entry name" value="METHYLTRANSFERASE"/>
    <property type="match status" value="1"/>
</dbReference>
<dbReference type="Proteomes" id="UP001239445">
    <property type="component" value="Unassembled WGS sequence"/>
</dbReference>
<feature type="region of interest" description="Disordered" evidence="2">
    <location>
        <begin position="1"/>
        <end position="38"/>
    </location>
</feature>
<dbReference type="AlphaFoldDB" id="A0AAJ0BBR9"/>
<dbReference type="CDD" id="cd02440">
    <property type="entry name" value="AdoMet_MTases"/>
    <property type="match status" value="1"/>
</dbReference>
<protein>
    <submittedName>
        <fullName evidence="3">S-adenosyl-L-methionine-dependent methyltransferase</fullName>
    </submittedName>
</protein>
<dbReference type="GO" id="GO:0008168">
    <property type="term" value="F:methyltransferase activity"/>
    <property type="evidence" value="ECO:0007669"/>
    <property type="project" value="UniProtKB-KW"/>
</dbReference>
<name>A0AAJ0BBR9_9PEZI</name>
<keyword evidence="3" id="KW-0489">Methyltransferase</keyword>
<keyword evidence="3" id="KW-0808">Transferase</keyword>
<comment type="caution">
    <text evidence="3">The sequence shown here is derived from an EMBL/GenBank/DDBJ whole genome shotgun (WGS) entry which is preliminary data.</text>
</comment>
<dbReference type="EMBL" id="MU839836">
    <property type="protein sequence ID" value="KAK1754143.1"/>
    <property type="molecule type" value="Genomic_DNA"/>
</dbReference>
<keyword evidence="4" id="KW-1185">Reference proteome</keyword>
<proteinExistence type="inferred from homology"/>
<evidence type="ECO:0000313" key="4">
    <source>
        <dbReference type="Proteomes" id="UP001239445"/>
    </source>
</evidence>
<dbReference type="InterPro" id="IPR029063">
    <property type="entry name" value="SAM-dependent_MTases_sf"/>
</dbReference>
<evidence type="ECO:0000313" key="3">
    <source>
        <dbReference type="EMBL" id="KAK1754143.1"/>
    </source>
</evidence>
<dbReference type="GO" id="GO:0032259">
    <property type="term" value="P:methylation"/>
    <property type="evidence" value="ECO:0007669"/>
    <property type="project" value="UniProtKB-KW"/>
</dbReference>
<dbReference type="PANTHER" id="PTHR43591:SF10">
    <property type="entry name" value="ABC TRANSMEMBRANE TYPE-1 DOMAIN-CONTAINING PROTEIN-RELATED"/>
    <property type="match status" value="1"/>
</dbReference>
<sequence>MSHGLSTGGLEPAAPLTTDDNDNDSLWEPDNISTSSLSSSVLNYRKKNGRTYSNFKDAEDLFPNDEKQQESLDIMHHAYTLCGDGKLFQAPVESPQSVLDVGTGTGIWAIDFADEFPEAEVIGIDLSPIQPAWVPPNCRFELDDANLESTFADEKFDFIHVRGLAGCIEDWPKFFQRVLRCLKPGGWIEHVEASPTITSDDNSIPADCVSYQWTEIFIQAGKRIGKSFDPNENNKAWMEAAGFTDVGTKEYKMPIGGWSNDRRLKEVGQYNQLGCEQGLEGYCLRILSEELLWRKDEIEVFLAKTREAMKDQRIHAYYRLKTTFARKPPLTAQEQRVVIRER</sequence>